<name>A0ABN9MEW8_9NEOB</name>
<dbReference type="Pfam" id="PF26215">
    <property type="entry name" value="HTH_animal"/>
    <property type="match status" value="1"/>
</dbReference>
<proteinExistence type="predicted"/>
<sequence>MGILNNNSCNIFLTYQFSSVAVNFLDLEVRCRDGLLSTCLYRKPTAVTGFLDYRSFHPKHTRDGVPTGQFLRARRNCTQDSDFKREAKDLSVKFKTRYYPKKCISRAYQRASGQSQDSLLVANRRIPDKYVRFITGYHTHWPEMSRILNDHWRILATDPLTSQVISTRPLITAKRAPNFKDLLTRSHYRRPTRRLNRGMILRGSFLCGDCSICPYMHPVRDSFCNPVDQKQHKLKAYINCKSSHVVKLRKSCDGECKAIFLPSTRHLWIFGRARRSAQLPHISYSIMVAAVPTRIVGLEQIRSSGRVCLQGKTLHFIPLAIALP</sequence>
<dbReference type="PANTHER" id="PTHR21301:SF10">
    <property type="entry name" value="REVERSE TRANSCRIPTASE DOMAIN-CONTAINING PROTEIN"/>
    <property type="match status" value="1"/>
</dbReference>
<organism evidence="2 3">
    <name type="scientific">Ranitomeya imitator</name>
    <name type="common">mimic poison frog</name>
    <dbReference type="NCBI Taxonomy" id="111125"/>
    <lineage>
        <taxon>Eukaryota</taxon>
        <taxon>Metazoa</taxon>
        <taxon>Chordata</taxon>
        <taxon>Craniata</taxon>
        <taxon>Vertebrata</taxon>
        <taxon>Euteleostomi</taxon>
        <taxon>Amphibia</taxon>
        <taxon>Batrachia</taxon>
        <taxon>Anura</taxon>
        <taxon>Neobatrachia</taxon>
        <taxon>Hyloidea</taxon>
        <taxon>Dendrobatidae</taxon>
        <taxon>Dendrobatinae</taxon>
        <taxon>Ranitomeya</taxon>
    </lineage>
</organism>
<accession>A0ABN9MEW8</accession>
<dbReference type="Proteomes" id="UP001176940">
    <property type="component" value="Unassembled WGS sequence"/>
</dbReference>
<dbReference type="InterPro" id="IPR058912">
    <property type="entry name" value="HTH_animal"/>
</dbReference>
<keyword evidence="3" id="KW-1185">Reference proteome</keyword>
<comment type="caution">
    <text evidence="2">The sequence shown here is derived from an EMBL/GenBank/DDBJ whole genome shotgun (WGS) entry which is preliminary data.</text>
</comment>
<evidence type="ECO:0000259" key="1">
    <source>
        <dbReference type="Pfam" id="PF26215"/>
    </source>
</evidence>
<evidence type="ECO:0000313" key="2">
    <source>
        <dbReference type="EMBL" id="CAJ0965325.1"/>
    </source>
</evidence>
<dbReference type="EMBL" id="CAUEEQ010066505">
    <property type="protein sequence ID" value="CAJ0965325.1"/>
    <property type="molecule type" value="Genomic_DNA"/>
</dbReference>
<evidence type="ECO:0000313" key="3">
    <source>
        <dbReference type="Proteomes" id="UP001176940"/>
    </source>
</evidence>
<dbReference type="PANTHER" id="PTHR21301">
    <property type="entry name" value="REVERSE TRANSCRIPTASE"/>
    <property type="match status" value="1"/>
</dbReference>
<feature type="non-terminal residue" evidence="2">
    <location>
        <position position="324"/>
    </location>
</feature>
<reference evidence="2" key="1">
    <citation type="submission" date="2023-07" db="EMBL/GenBank/DDBJ databases">
        <authorList>
            <person name="Stuckert A."/>
        </authorList>
    </citation>
    <scope>NUCLEOTIDE SEQUENCE</scope>
</reference>
<gene>
    <name evidence="2" type="ORF">RIMI_LOCUS20156056</name>
</gene>
<feature type="domain" description="Helix-turn-helix" evidence="1">
    <location>
        <begin position="50"/>
        <end position="107"/>
    </location>
</feature>
<protein>
    <recommendedName>
        <fullName evidence="1">Helix-turn-helix domain-containing protein</fullName>
    </recommendedName>
</protein>